<dbReference type="InterPro" id="IPR011008">
    <property type="entry name" value="Dimeric_a/b-barrel"/>
</dbReference>
<dbReference type="Gene3D" id="3.30.70.100">
    <property type="match status" value="1"/>
</dbReference>
<protein>
    <recommendedName>
        <fullName evidence="3">DUF1330 domain-containing protein</fullName>
    </recommendedName>
</protein>
<evidence type="ECO:0008006" key="3">
    <source>
        <dbReference type="Google" id="ProtNLM"/>
    </source>
</evidence>
<dbReference type="RefSeq" id="WP_156776066.1">
    <property type="nucleotide sequence ID" value="NZ_BAAAQG010000022.1"/>
</dbReference>
<evidence type="ECO:0000313" key="2">
    <source>
        <dbReference type="Proteomes" id="UP001500383"/>
    </source>
</evidence>
<accession>A0ABN2J8C7</accession>
<evidence type="ECO:0000313" key="1">
    <source>
        <dbReference type="EMBL" id="GAA1720026.1"/>
    </source>
</evidence>
<organism evidence="1 2">
    <name type="scientific">Dietzia cercidiphylli</name>
    <dbReference type="NCBI Taxonomy" id="498199"/>
    <lineage>
        <taxon>Bacteria</taxon>
        <taxon>Bacillati</taxon>
        <taxon>Actinomycetota</taxon>
        <taxon>Actinomycetes</taxon>
        <taxon>Mycobacteriales</taxon>
        <taxon>Dietziaceae</taxon>
        <taxon>Dietzia</taxon>
    </lineage>
</organism>
<keyword evidence="2" id="KW-1185">Reference proteome</keyword>
<reference evidence="1 2" key="1">
    <citation type="journal article" date="2019" name="Int. J. Syst. Evol. Microbiol.">
        <title>The Global Catalogue of Microorganisms (GCM) 10K type strain sequencing project: providing services to taxonomists for standard genome sequencing and annotation.</title>
        <authorList>
            <consortium name="The Broad Institute Genomics Platform"/>
            <consortium name="The Broad Institute Genome Sequencing Center for Infectious Disease"/>
            <person name="Wu L."/>
            <person name="Ma J."/>
        </authorList>
    </citation>
    <scope>NUCLEOTIDE SEQUENCE [LARGE SCALE GENOMIC DNA]</scope>
    <source>
        <strain evidence="1 2">JCM 16002</strain>
    </source>
</reference>
<dbReference type="SUPFAM" id="SSF54909">
    <property type="entry name" value="Dimeric alpha+beta barrel"/>
    <property type="match status" value="1"/>
</dbReference>
<comment type="caution">
    <text evidence="1">The sequence shown here is derived from an EMBL/GenBank/DDBJ whole genome shotgun (WGS) entry which is preliminary data.</text>
</comment>
<name>A0ABN2J8C7_9ACTN</name>
<dbReference type="EMBL" id="BAAAQG010000022">
    <property type="protein sequence ID" value="GAA1720026.1"/>
    <property type="molecule type" value="Genomic_DNA"/>
</dbReference>
<gene>
    <name evidence="1" type="ORF">GCM10009831_32650</name>
</gene>
<dbReference type="Proteomes" id="UP001500383">
    <property type="component" value="Unassembled WGS sequence"/>
</dbReference>
<proteinExistence type="predicted"/>
<sequence>MTVRLCVLLWPYPGREDALRLYEDEVLPLIADHGGRLCSRDQVERQATTDPIEIQRIDFPSANALKAFMADPRRLQLESQRANSIARSDVLRLA</sequence>